<dbReference type="PROSITE" id="PS50853">
    <property type="entry name" value="FN3"/>
    <property type="match status" value="5"/>
</dbReference>
<dbReference type="Pfam" id="PF00041">
    <property type="entry name" value="fn3"/>
    <property type="match status" value="2"/>
</dbReference>
<dbReference type="OrthoDB" id="9927686at2759"/>
<gene>
    <name evidence="3" type="ORF">CIB84_002281</name>
</gene>
<feature type="domain" description="Fibronectin type-III" evidence="2">
    <location>
        <begin position="231"/>
        <end position="316"/>
    </location>
</feature>
<dbReference type="Gene3D" id="2.60.40.10">
    <property type="entry name" value="Immunoglobulins"/>
    <property type="match status" value="6"/>
</dbReference>
<dbReference type="InterPro" id="IPR036116">
    <property type="entry name" value="FN3_sf"/>
</dbReference>
<feature type="domain" description="Fibronectin type-III" evidence="2">
    <location>
        <begin position="114"/>
        <end position="201"/>
    </location>
</feature>
<reference evidence="3 4" key="1">
    <citation type="submission" date="2018-01" db="EMBL/GenBank/DDBJ databases">
        <title>Comparison of the Chinese Bamboo Partridge and Red Junglefowl genome sequences highlights the importance of demography in genome evolution.</title>
        <authorList>
            <person name="Tiley G.P."/>
            <person name="Kimball R.T."/>
            <person name="Braun E.L."/>
            <person name="Burleigh J.G."/>
        </authorList>
    </citation>
    <scope>NUCLEOTIDE SEQUENCE [LARGE SCALE GENOMIC DNA]</scope>
    <source>
        <strain evidence="3">RTK389</strain>
        <tissue evidence="3">Blood</tissue>
    </source>
</reference>
<keyword evidence="1" id="KW-0732">Signal</keyword>
<dbReference type="Proteomes" id="UP000237246">
    <property type="component" value="Unassembled WGS sequence"/>
</dbReference>
<dbReference type="InterPro" id="IPR013783">
    <property type="entry name" value="Ig-like_fold"/>
</dbReference>
<proteinExistence type="predicted"/>
<evidence type="ECO:0000256" key="1">
    <source>
        <dbReference type="SAM" id="SignalP"/>
    </source>
</evidence>
<feature type="signal peptide" evidence="1">
    <location>
        <begin position="1"/>
        <end position="24"/>
    </location>
</feature>
<accession>A0A2P4TCB7</accession>
<dbReference type="EMBL" id="PPHD01002583">
    <property type="protein sequence ID" value="POI33968.1"/>
    <property type="molecule type" value="Genomic_DNA"/>
</dbReference>
<dbReference type="AlphaFoldDB" id="A0A2P4TCB7"/>
<dbReference type="PANTHER" id="PTHR47135:SF1">
    <property type="entry name" value="FIBRONECTIN TYPE III DOMAIN-CONTAINING PROTEIN 7"/>
    <property type="match status" value="1"/>
</dbReference>
<evidence type="ECO:0000313" key="4">
    <source>
        <dbReference type="Proteomes" id="UP000237246"/>
    </source>
</evidence>
<evidence type="ECO:0000259" key="2">
    <source>
        <dbReference type="PROSITE" id="PS50853"/>
    </source>
</evidence>
<dbReference type="PANTHER" id="PTHR47135">
    <property type="entry name" value="FIBRONECTIN TYPE III DOMAIN-CONTAINING PROTEIN 7"/>
    <property type="match status" value="1"/>
</dbReference>
<dbReference type="SUPFAM" id="SSF49265">
    <property type="entry name" value="Fibronectin type III"/>
    <property type="match status" value="3"/>
</dbReference>
<dbReference type="InterPro" id="IPR003961">
    <property type="entry name" value="FN3_dom"/>
</dbReference>
<feature type="domain" description="Fibronectin type-III" evidence="2">
    <location>
        <begin position="504"/>
        <end position="591"/>
    </location>
</feature>
<dbReference type="SMART" id="SM00060">
    <property type="entry name" value="FN3"/>
    <property type="match status" value="6"/>
</dbReference>
<evidence type="ECO:0000313" key="3">
    <source>
        <dbReference type="EMBL" id="POI33968.1"/>
    </source>
</evidence>
<feature type="non-terminal residue" evidence="3">
    <location>
        <position position="675"/>
    </location>
</feature>
<feature type="domain" description="Fibronectin type-III" evidence="2">
    <location>
        <begin position="402"/>
        <end position="487"/>
    </location>
</feature>
<protein>
    <recommendedName>
        <fullName evidence="2">Fibronectin type-III domain-containing protein</fullName>
    </recommendedName>
</protein>
<comment type="caution">
    <text evidence="3">The sequence shown here is derived from an EMBL/GenBank/DDBJ whole genome shotgun (WGS) entry which is preliminary data.</text>
</comment>
<feature type="chain" id="PRO_5015119140" description="Fibronectin type-III domain-containing protein" evidence="1">
    <location>
        <begin position="25"/>
        <end position="675"/>
    </location>
</feature>
<feature type="domain" description="Fibronectin type-III" evidence="2">
    <location>
        <begin position="317"/>
        <end position="401"/>
    </location>
</feature>
<keyword evidence="4" id="KW-1185">Reference proteome</keyword>
<dbReference type="CDD" id="cd00063">
    <property type="entry name" value="FN3"/>
    <property type="match status" value="6"/>
</dbReference>
<sequence length="675" mass="72392">MRGSERASLELLGLLLHSLEVVFSANTGFSMSIYDVTSRSIYLRWSKFSGASSYRVTATAVNTVGHSLLAHFSDVTLKSTLTSLIPNTVYAIQAEAVDKNGIILAETRTVQSTAPDIPVIDQAYSKLSNSITVEWRAVPGATSYLLSAQDGDSCIETVVPKSPGTVMGLEPATCYRITIRSVNAGGKSRPSPSRKATTDPGTLYTIKAYAWNADGLPGDDFTYNQRTSPKAPADVQVASNSGVLRAIVSWMPAEGALTYSVTASSGLLNLKCNTSSSSCIIPSLQCGSEYSVAVTAHNDAGSSNPTDAVSLRTIPCAPENISIEEDERGNLLVSWSRVNFGHYYVVFVKSDDGLEVYCNTSHTQCHFQSDCGFTYFISVFAYNKAGQSPLGDVFNYTTAPCCPSDFRAVLVSSDTVEVSWSPVRGAEMYETKAASWRGTVLCNDTATACTLSALRCNTLYNVTVYSFSEARGSNTSCASKYVATGMCIPAFLYTYKQSVKQLSAPCSPEIKNISKEALSVISVHWQSNNEEATYIVTARGETGLWHCTSSGNSCTLINLPCGSAFSVSVTARSPAGQSLPSYSVPLETGACCPSGVKLYRLGNNGIRVYWRASEETISYTTDLCGSKGNFTCTPSSGVSYCDITEIPCGDVYTVVVSPATDKRLKLTFCPKKIYS</sequence>
<organism evidence="3 4">
    <name type="scientific">Bambusicola thoracicus</name>
    <name type="common">Chinese bamboo-partridge</name>
    <name type="synonym">Perdix thoracica</name>
    <dbReference type="NCBI Taxonomy" id="9083"/>
    <lineage>
        <taxon>Eukaryota</taxon>
        <taxon>Metazoa</taxon>
        <taxon>Chordata</taxon>
        <taxon>Craniata</taxon>
        <taxon>Vertebrata</taxon>
        <taxon>Euteleostomi</taxon>
        <taxon>Archelosauria</taxon>
        <taxon>Archosauria</taxon>
        <taxon>Dinosauria</taxon>
        <taxon>Saurischia</taxon>
        <taxon>Theropoda</taxon>
        <taxon>Coelurosauria</taxon>
        <taxon>Aves</taxon>
        <taxon>Neognathae</taxon>
        <taxon>Galloanserae</taxon>
        <taxon>Galliformes</taxon>
        <taxon>Phasianidae</taxon>
        <taxon>Perdicinae</taxon>
        <taxon>Bambusicola</taxon>
    </lineage>
</organism>
<name>A0A2P4TCB7_BAMTH</name>